<dbReference type="WBParaSite" id="sdigi.contig63.g3355.t1">
    <property type="protein sequence ID" value="sdigi.contig63.g3355.t1"/>
    <property type="gene ID" value="sdigi.contig63.g3355"/>
</dbReference>
<evidence type="ECO:0000256" key="2">
    <source>
        <dbReference type="ARBA" id="ARBA00004479"/>
    </source>
</evidence>
<proteinExistence type="inferred from homology"/>
<dbReference type="Pfam" id="PF01963">
    <property type="entry name" value="TraB_PrgY_gumN"/>
    <property type="match status" value="1"/>
</dbReference>
<keyword evidence="7 13" id="KW-0732">Signal</keyword>
<dbReference type="Proteomes" id="UP000887581">
    <property type="component" value="Unplaced"/>
</dbReference>
<evidence type="ECO:0000256" key="9">
    <source>
        <dbReference type="ARBA" id="ARBA00022989"/>
    </source>
</evidence>
<keyword evidence="11" id="KW-0472">Membrane</keyword>
<keyword evidence="8 13" id="KW-0378">Hydrolase</keyword>
<dbReference type="EC" id="3.4.-.-" evidence="13"/>
<comment type="subcellular location">
    <subcellularLocation>
        <location evidence="13">Cell membrane</location>
        <topology evidence="13">Single-pass type I membrane protein</topology>
    </subcellularLocation>
    <subcellularLocation>
        <location evidence="2">Membrane</location>
        <topology evidence="2">Single-pass type I membrane protein</topology>
    </subcellularLocation>
</comment>
<evidence type="ECO:0000256" key="4">
    <source>
        <dbReference type="ARBA" id="ARBA00022670"/>
    </source>
</evidence>
<evidence type="ECO:0000256" key="12">
    <source>
        <dbReference type="ARBA" id="ARBA00023180"/>
    </source>
</evidence>
<comment type="cofactor">
    <cofactor evidence="13">
        <name>Mn(2+)</name>
        <dbReference type="ChEBI" id="CHEBI:29035"/>
    </cofactor>
    <cofactor evidence="13">
        <name>Co(2+)</name>
        <dbReference type="ChEBI" id="CHEBI:48828"/>
    </cofactor>
    <text evidence="13">Divalent metal cations. Mn(2+) or Co(2+).</text>
</comment>
<keyword evidence="9" id="KW-1133">Transmembrane helix</keyword>
<evidence type="ECO:0000313" key="15">
    <source>
        <dbReference type="WBParaSite" id="sdigi.contig63.g3355.t1"/>
    </source>
</evidence>
<comment type="cofactor">
    <cofactor evidence="1">
        <name>Co(2+)</name>
        <dbReference type="ChEBI" id="CHEBI:48828"/>
    </cofactor>
</comment>
<keyword evidence="13" id="KW-0879">Wnt signaling pathway</keyword>
<dbReference type="PANTHER" id="PTHR31120:SF6">
    <property type="entry name" value="METALLOPROTEASE TIKI HOMOLOG"/>
    <property type="match status" value="1"/>
</dbReference>
<dbReference type="GO" id="GO:0005886">
    <property type="term" value="C:plasma membrane"/>
    <property type="evidence" value="ECO:0007669"/>
    <property type="project" value="UniProtKB-SubCell"/>
</dbReference>
<evidence type="ECO:0000256" key="8">
    <source>
        <dbReference type="ARBA" id="ARBA00022801"/>
    </source>
</evidence>
<dbReference type="CDD" id="cd14789">
    <property type="entry name" value="Tiki"/>
    <property type="match status" value="1"/>
</dbReference>
<organism evidence="14 15">
    <name type="scientific">Setaria digitata</name>
    <dbReference type="NCBI Taxonomy" id="48799"/>
    <lineage>
        <taxon>Eukaryota</taxon>
        <taxon>Metazoa</taxon>
        <taxon>Ecdysozoa</taxon>
        <taxon>Nematoda</taxon>
        <taxon>Chromadorea</taxon>
        <taxon>Rhabditida</taxon>
        <taxon>Spirurina</taxon>
        <taxon>Spiruromorpha</taxon>
        <taxon>Filarioidea</taxon>
        <taxon>Setariidae</taxon>
        <taxon>Setaria</taxon>
    </lineage>
</organism>
<keyword evidence="4 13" id="KW-0645">Protease</keyword>
<evidence type="ECO:0000256" key="3">
    <source>
        <dbReference type="ARBA" id="ARBA00008261"/>
    </source>
</evidence>
<evidence type="ECO:0000256" key="5">
    <source>
        <dbReference type="ARBA" id="ARBA00022692"/>
    </source>
</evidence>
<dbReference type="InterPro" id="IPR040230">
    <property type="entry name" value="TIKI1/2-like"/>
</dbReference>
<keyword evidence="5" id="KW-0812">Transmembrane</keyword>
<dbReference type="GO" id="GO:0016055">
    <property type="term" value="P:Wnt signaling pathway"/>
    <property type="evidence" value="ECO:0007669"/>
    <property type="project" value="UniProtKB-KW"/>
</dbReference>
<evidence type="ECO:0000313" key="14">
    <source>
        <dbReference type="Proteomes" id="UP000887581"/>
    </source>
</evidence>
<keyword evidence="12" id="KW-0325">Glycoprotein</keyword>
<dbReference type="GO" id="GO:0030178">
    <property type="term" value="P:negative regulation of Wnt signaling pathway"/>
    <property type="evidence" value="ECO:0007669"/>
    <property type="project" value="UniProtKB-UniRule"/>
</dbReference>
<dbReference type="PANTHER" id="PTHR31120">
    <property type="entry name" value="METALLOPROTEASE TIKI"/>
    <property type="match status" value="1"/>
</dbReference>
<reference evidence="15" key="1">
    <citation type="submission" date="2022-11" db="UniProtKB">
        <authorList>
            <consortium name="WormBaseParasite"/>
        </authorList>
    </citation>
    <scope>IDENTIFICATION</scope>
</reference>
<keyword evidence="10 13" id="KW-0482">Metalloprotease</keyword>
<sequence length="308" mass="36117">MKIYRNRLEKQYGWKENSQSATDARNRPRHMFENIAEGWERRRPVWLLFLLYQLSEKYLYREHTPMLDLFLAQYALELNKKLYSIETATEQCNPLRSVRMDQLLFAINYTLSYLEFEHNLTITGMQSNNSGIANLINSYKCGSLDESLFNSDSKRFINQGFSITVELDKKAQEIDEQLREDIIERRNIRMADRIARLLRWKVGKQYFFALGAGHFLGRKSVLTLLESHGFVTKAITENDEISFRDYANDRRVYVFNELWVRDEEVKTDLTTDVILTVGELASSRSSVRKGRSQTIVFIVTVVISFTIS</sequence>
<keyword evidence="6 13" id="KW-0479">Metal-binding</keyword>
<evidence type="ECO:0000256" key="1">
    <source>
        <dbReference type="ARBA" id="ARBA00001941"/>
    </source>
</evidence>
<name>A0A915PZG3_9BILA</name>
<comment type="similarity">
    <text evidence="3 13">Belongs to the TIKI family.</text>
</comment>
<evidence type="ECO:0000256" key="13">
    <source>
        <dbReference type="RuleBase" id="RU369069"/>
    </source>
</evidence>
<evidence type="ECO:0000256" key="11">
    <source>
        <dbReference type="ARBA" id="ARBA00023136"/>
    </source>
</evidence>
<evidence type="ECO:0000256" key="6">
    <source>
        <dbReference type="ARBA" id="ARBA00022723"/>
    </source>
</evidence>
<evidence type="ECO:0000256" key="7">
    <source>
        <dbReference type="ARBA" id="ARBA00022729"/>
    </source>
</evidence>
<evidence type="ECO:0000256" key="10">
    <source>
        <dbReference type="ARBA" id="ARBA00023049"/>
    </source>
</evidence>
<comment type="function">
    <text evidence="13">Metalloprotease that acts as a negative regulator of the Wnt signaling pathway.</text>
</comment>
<dbReference type="AlphaFoldDB" id="A0A915PZG3"/>
<dbReference type="GO" id="GO:0046872">
    <property type="term" value="F:metal ion binding"/>
    <property type="evidence" value="ECO:0007669"/>
    <property type="project" value="UniProtKB-UniRule"/>
</dbReference>
<dbReference type="GO" id="GO:0006508">
    <property type="term" value="P:proteolysis"/>
    <property type="evidence" value="ECO:0007669"/>
    <property type="project" value="UniProtKB-KW"/>
</dbReference>
<keyword evidence="13" id="KW-1003">Cell membrane</keyword>
<accession>A0A915PZG3</accession>
<keyword evidence="14" id="KW-1185">Reference proteome</keyword>
<dbReference type="GO" id="GO:0004222">
    <property type="term" value="F:metalloendopeptidase activity"/>
    <property type="evidence" value="ECO:0007669"/>
    <property type="project" value="UniProtKB-UniRule"/>
</dbReference>
<protein>
    <recommendedName>
        <fullName evidence="13">Metalloprotease TIKI homolog</fullName>
        <ecNumber evidence="13">3.4.-.-</ecNumber>
    </recommendedName>
</protein>
<dbReference type="InterPro" id="IPR002816">
    <property type="entry name" value="TraB/PrgY/GumN_fam"/>
</dbReference>